<dbReference type="WBParaSite" id="SBAD_0000291201-mRNA-1">
    <property type="protein sequence ID" value="SBAD_0000291201-mRNA-1"/>
    <property type="gene ID" value="SBAD_0000291201"/>
</dbReference>
<name>A0A183IGN5_9BILA</name>
<evidence type="ECO:0000259" key="5">
    <source>
        <dbReference type="PROSITE" id="PS50106"/>
    </source>
</evidence>
<dbReference type="InterPro" id="IPR050604">
    <property type="entry name" value="PDZ-LIM_domain"/>
</dbReference>
<keyword evidence="3" id="KW-0440">LIM domain</keyword>
<dbReference type="InterPro" id="IPR006643">
    <property type="entry name" value="Zasp-like_motif"/>
</dbReference>
<dbReference type="PROSITE" id="PS50106">
    <property type="entry name" value="PDZ"/>
    <property type="match status" value="1"/>
</dbReference>
<sequence>MSNPRQLRGQLTSVEIHRDSLSSPWGFRLRGGRDFNEPLVVQKVQPLSAAEEYLKPGDVILQIRDKDAKFLTHAEALAVLKEAGSILRLLILRPTSSTPRQSNFDAPVKTATRSALSPSESEPPIEDEVPRNNQLADIMKQSLMTQNRYGKYQSLPRPSTFKFQHQQQQQTRSTSVSPTSTSTSFNYHYDSNRRGRSTNITDTRIRNQIIKDSITRSSPSTSSRNSPVPNYLSSGDGDKYEDALKYGITVPPTQRATSTPTLTPTTVRQLVHLQYNSPMMMYSPTNIVDTFNKNLQAIP</sequence>
<dbReference type="FunFam" id="2.30.42.10:FF:000055">
    <property type="entry name" value="PDZ and LIM domain protein 3"/>
    <property type="match status" value="1"/>
</dbReference>
<feature type="region of interest" description="Disordered" evidence="4">
    <location>
        <begin position="153"/>
        <end position="237"/>
    </location>
</feature>
<dbReference type="PANTHER" id="PTHR24214:SF38">
    <property type="entry name" value="PDZ AND LIM DOMAIN PROTEIN ZASP-RELATED"/>
    <property type="match status" value="1"/>
</dbReference>
<dbReference type="SMART" id="SM00228">
    <property type="entry name" value="PDZ"/>
    <property type="match status" value="1"/>
</dbReference>
<dbReference type="GO" id="GO:0001725">
    <property type="term" value="C:stress fiber"/>
    <property type="evidence" value="ECO:0007669"/>
    <property type="project" value="TreeGrafter"/>
</dbReference>
<gene>
    <name evidence="6" type="ORF">SBAD_LOCUS2780</name>
</gene>
<feature type="region of interest" description="Disordered" evidence="4">
    <location>
        <begin position="98"/>
        <end position="132"/>
    </location>
</feature>
<evidence type="ECO:0000313" key="6">
    <source>
        <dbReference type="EMBL" id="VDO98888.1"/>
    </source>
</evidence>
<dbReference type="Gene3D" id="2.30.42.10">
    <property type="match status" value="1"/>
</dbReference>
<dbReference type="EMBL" id="UZAM01007400">
    <property type="protein sequence ID" value="VDO98888.1"/>
    <property type="molecule type" value="Genomic_DNA"/>
</dbReference>
<proteinExistence type="predicted"/>
<dbReference type="GO" id="GO:0030036">
    <property type="term" value="P:actin cytoskeleton organization"/>
    <property type="evidence" value="ECO:0007669"/>
    <property type="project" value="TreeGrafter"/>
</dbReference>
<dbReference type="InterPro" id="IPR001478">
    <property type="entry name" value="PDZ"/>
</dbReference>
<reference evidence="6 7" key="2">
    <citation type="submission" date="2018-11" db="EMBL/GenBank/DDBJ databases">
        <authorList>
            <consortium name="Pathogen Informatics"/>
        </authorList>
    </citation>
    <scope>NUCLEOTIDE SEQUENCE [LARGE SCALE GENOMIC DNA]</scope>
</reference>
<dbReference type="GO" id="GO:0051371">
    <property type="term" value="F:muscle alpha-actinin binding"/>
    <property type="evidence" value="ECO:0007669"/>
    <property type="project" value="TreeGrafter"/>
</dbReference>
<dbReference type="Proteomes" id="UP000270296">
    <property type="component" value="Unassembled WGS sequence"/>
</dbReference>
<dbReference type="GO" id="GO:0030018">
    <property type="term" value="C:Z disc"/>
    <property type="evidence" value="ECO:0007669"/>
    <property type="project" value="TreeGrafter"/>
</dbReference>
<keyword evidence="7" id="KW-1185">Reference proteome</keyword>
<evidence type="ECO:0000313" key="7">
    <source>
        <dbReference type="Proteomes" id="UP000270296"/>
    </source>
</evidence>
<dbReference type="SUPFAM" id="SSF50156">
    <property type="entry name" value="PDZ domain-like"/>
    <property type="match status" value="1"/>
</dbReference>
<dbReference type="SMART" id="SM00735">
    <property type="entry name" value="ZM"/>
    <property type="match status" value="1"/>
</dbReference>
<dbReference type="AlphaFoldDB" id="A0A183IGN5"/>
<feature type="compositionally biased region" description="Low complexity" evidence="4">
    <location>
        <begin position="159"/>
        <end position="185"/>
    </location>
</feature>
<dbReference type="GO" id="GO:0031941">
    <property type="term" value="C:filamentous actin"/>
    <property type="evidence" value="ECO:0007669"/>
    <property type="project" value="TreeGrafter"/>
</dbReference>
<keyword evidence="2" id="KW-0963">Cytoplasm</keyword>
<evidence type="ECO:0000256" key="3">
    <source>
        <dbReference type="ARBA" id="ARBA00023038"/>
    </source>
</evidence>
<feature type="domain" description="PDZ" evidence="5">
    <location>
        <begin position="13"/>
        <end position="95"/>
    </location>
</feature>
<dbReference type="OrthoDB" id="44841at2759"/>
<evidence type="ECO:0000256" key="1">
    <source>
        <dbReference type="ARBA" id="ARBA00004496"/>
    </source>
</evidence>
<protein>
    <submittedName>
        <fullName evidence="8">PDZ domain-containing protein</fullName>
    </submittedName>
</protein>
<reference evidence="8" key="1">
    <citation type="submission" date="2016-06" db="UniProtKB">
        <authorList>
            <consortium name="WormBaseParasite"/>
        </authorList>
    </citation>
    <scope>IDENTIFICATION</scope>
</reference>
<comment type="subcellular location">
    <subcellularLocation>
        <location evidence="1">Cytoplasm</location>
    </subcellularLocation>
</comment>
<dbReference type="GO" id="GO:0005912">
    <property type="term" value="C:adherens junction"/>
    <property type="evidence" value="ECO:0007669"/>
    <property type="project" value="TreeGrafter"/>
</dbReference>
<organism evidence="8">
    <name type="scientific">Soboliphyme baturini</name>
    <dbReference type="NCBI Taxonomy" id="241478"/>
    <lineage>
        <taxon>Eukaryota</taxon>
        <taxon>Metazoa</taxon>
        <taxon>Ecdysozoa</taxon>
        <taxon>Nematoda</taxon>
        <taxon>Enoplea</taxon>
        <taxon>Dorylaimia</taxon>
        <taxon>Dioctophymatida</taxon>
        <taxon>Dioctophymatoidea</taxon>
        <taxon>Soboliphymatidae</taxon>
        <taxon>Soboliphyme</taxon>
    </lineage>
</organism>
<dbReference type="PANTHER" id="PTHR24214">
    <property type="entry name" value="PDZ AND LIM DOMAIN PROTEIN ZASP"/>
    <property type="match status" value="1"/>
</dbReference>
<feature type="compositionally biased region" description="Low complexity" evidence="4">
    <location>
        <begin position="215"/>
        <end position="227"/>
    </location>
</feature>
<dbReference type="Pfam" id="PF00595">
    <property type="entry name" value="PDZ"/>
    <property type="match status" value="1"/>
</dbReference>
<keyword evidence="3" id="KW-0479">Metal-binding</keyword>
<accession>A0A183IGN5</accession>
<dbReference type="GO" id="GO:0003779">
    <property type="term" value="F:actin binding"/>
    <property type="evidence" value="ECO:0007669"/>
    <property type="project" value="TreeGrafter"/>
</dbReference>
<dbReference type="GO" id="GO:0061061">
    <property type="term" value="P:muscle structure development"/>
    <property type="evidence" value="ECO:0007669"/>
    <property type="project" value="TreeGrafter"/>
</dbReference>
<evidence type="ECO:0000256" key="4">
    <source>
        <dbReference type="SAM" id="MobiDB-lite"/>
    </source>
</evidence>
<dbReference type="InterPro" id="IPR036034">
    <property type="entry name" value="PDZ_sf"/>
</dbReference>
<keyword evidence="3" id="KW-0862">Zinc</keyword>
<evidence type="ECO:0000313" key="8">
    <source>
        <dbReference type="WBParaSite" id="SBAD_0000291201-mRNA-1"/>
    </source>
</evidence>
<evidence type="ECO:0000256" key="2">
    <source>
        <dbReference type="ARBA" id="ARBA00022490"/>
    </source>
</evidence>